<dbReference type="Proteomes" id="UP000322899">
    <property type="component" value="Unassembled WGS sequence"/>
</dbReference>
<organism evidence="7 8">
    <name type="scientific">Cafeteria roenbergensis</name>
    <name type="common">Marine flagellate</name>
    <dbReference type="NCBI Taxonomy" id="33653"/>
    <lineage>
        <taxon>Eukaryota</taxon>
        <taxon>Sar</taxon>
        <taxon>Stramenopiles</taxon>
        <taxon>Bigyra</taxon>
        <taxon>Opalozoa</taxon>
        <taxon>Bicosoecida</taxon>
        <taxon>Cafeteriaceae</taxon>
        <taxon>Cafeteria</taxon>
    </lineage>
</organism>
<evidence type="ECO:0000256" key="2">
    <source>
        <dbReference type="ARBA" id="ARBA00022837"/>
    </source>
</evidence>
<dbReference type="EMBL" id="VLTN01000027">
    <property type="protein sequence ID" value="KAA0151377.1"/>
    <property type="molecule type" value="Genomic_DNA"/>
</dbReference>
<dbReference type="SUPFAM" id="SSF47473">
    <property type="entry name" value="EF-hand"/>
    <property type="match status" value="1"/>
</dbReference>
<dbReference type="PROSITE" id="PS00018">
    <property type="entry name" value="EF_HAND_1"/>
    <property type="match status" value="2"/>
</dbReference>
<feature type="domain" description="EF-hand" evidence="3">
    <location>
        <begin position="87"/>
        <end position="122"/>
    </location>
</feature>
<evidence type="ECO:0000313" key="5">
    <source>
        <dbReference type="EMBL" id="KAA0156113.1"/>
    </source>
</evidence>
<comment type="caution">
    <text evidence="7">The sequence shown here is derived from an EMBL/GenBank/DDBJ whole genome shotgun (WGS) entry which is preliminary data.</text>
</comment>
<dbReference type="AlphaFoldDB" id="A0A5A8E5K0"/>
<reference evidence="8 9" key="1">
    <citation type="submission" date="2019-07" db="EMBL/GenBank/DDBJ databases">
        <title>Genomes of Cafeteria roenbergensis.</title>
        <authorList>
            <person name="Fischer M.G."/>
            <person name="Hackl T."/>
            <person name="Roman M."/>
        </authorList>
    </citation>
    <scope>NUCLEOTIDE SEQUENCE [LARGE SCALE GENOMIC DNA]</scope>
    <source>
        <strain evidence="4 9">BVI</strain>
        <strain evidence="5 11">Cflag</strain>
        <strain evidence="7 8">E4-10P</strain>
        <strain evidence="6 10">RCC970-E3</strain>
    </source>
</reference>
<dbReference type="InterPro" id="IPR050145">
    <property type="entry name" value="Centrin_CML-like"/>
</dbReference>
<protein>
    <recommendedName>
        <fullName evidence="3">EF-hand domain-containing protein</fullName>
    </recommendedName>
</protein>
<dbReference type="Proteomes" id="UP000324907">
    <property type="component" value="Unassembled WGS sequence"/>
</dbReference>
<dbReference type="PROSITE" id="PS50222">
    <property type="entry name" value="EF_HAND_2"/>
    <property type="match status" value="3"/>
</dbReference>
<dbReference type="GO" id="GO:0005509">
    <property type="term" value="F:calcium ion binding"/>
    <property type="evidence" value="ECO:0007669"/>
    <property type="project" value="InterPro"/>
</dbReference>
<dbReference type="Proteomes" id="UP000325113">
    <property type="component" value="Unassembled WGS sequence"/>
</dbReference>
<evidence type="ECO:0000259" key="3">
    <source>
        <dbReference type="PROSITE" id="PS50222"/>
    </source>
</evidence>
<evidence type="ECO:0000313" key="6">
    <source>
        <dbReference type="EMBL" id="KAA0164073.1"/>
    </source>
</evidence>
<dbReference type="Pfam" id="PF13833">
    <property type="entry name" value="EF-hand_8"/>
    <property type="match status" value="1"/>
</dbReference>
<keyword evidence="9" id="KW-1185">Reference proteome</keyword>
<dbReference type="OMA" id="LSIIRWA"/>
<dbReference type="InterPro" id="IPR011992">
    <property type="entry name" value="EF-hand-dom_pair"/>
</dbReference>
<dbReference type="Gene3D" id="1.10.238.10">
    <property type="entry name" value="EF-hand"/>
    <property type="match status" value="2"/>
</dbReference>
<feature type="domain" description="EF-hand" evidence="3">
    <location>
        <begin position="51"/>
        <end position="86"/>
    </location>
</feature>
<evidence type="ECO:0000313" key="7">
    <source>
        <dbReference type="EMBL" id="KAA0171241.1"/>
    </source>
</evidence>
<evidence type="ECO:0000313" key="11">
    <source>
        <dbReference type="Proteomes" id="UP000325113"/>
    </source>
</evidence>
<dbReference type="InterPro" id="IPR002048">
    <property type="entry name" value="EF_hand_dom"/>
</dbReference>
<dbReference type="CDD" id="cd00051">
    <property type="entry name" value="EFh"/>
    <property type="match status" value="1"/>
</dbReference>
<sequence length="268" mass="29204">MAAAATAGSRISTSGKIEERVVELIKAIEADKGKPVTPFNRIILRFPLMAKTLGAIKSIFDAADTDASGAVEYGELVTIMSELGATMNEAELTEVFHAADMYDDKKLSFREFLVGLALGSLLGLVPFTAATSDEKPAGLRTAGEKHVKLSAAEVVTSLKEKDGRAVMQTFHLFLEAYVTFDRRHTGILRRQEIEEAMLELTTAGATDGVGDRKQHPVPTEALAFLSEERFKELDFDDDGKCTFAEFVYAMTSWVGIEDPDEEGEEAAE</sequence>
<dbReference type="SMART" id="SM00054">
    <property type="entry name" value="EFh"/>
    <property type="match status" value="3"/>
</dbReference>
<dbReference type="PANTHER" id="PTHR23050">
    <property type="entry name" value="CALCIUM BINDING PROTEIN"/>
    <property type="match status" value="1"/>
</dbReference>
<keyword evidence="1" id="KW-0677">Repeat</keyword>
<dbReference type="EMBL" id="VLTL01000060">
    <property type="protein sequence ID" value="KAA0164073.1"/>
    <property type="molecule type" value="Genomic_DNA"/>
</dbReference>
<evidence type="ECO:0000313" key="10">
    <source>
        <dbReference type="Proteomes" id="UP000324907"/>
    </source>
</evidence>
<dbReference type="Proteomes" id="UP000323011">
    <property type="component" value="Unassembled WGS sequence"/>
</dbReference>
<keyword evidence="2" id="KW-0106">Calcium</keyword>
<gene>
    <name evidence="7" type="ORF">FNF27_06360</name>
    <name evidence="6" type="ORF">FNF28_03986</name>
    <name evidence="4" type="ORF">FNF29_04576</name>
    <name evidence="5" type="ORF">FNF31_06019</name>
</gene>
<evidence type="ECO:0000256" key="1">
    <source>
        <dbReference type="ARBA" id="ARBA00022737"/>
    </source>
</evidence>
<dbReference type="Pfam" id="PF13499">
    <property type="entry name" value="EF-hand_7"/>
    <property type="match status" value="1"/>
</dbReference>
<dbReference type="EMBL" id="VLTO01000055">
    <property type="protein sequence ID" value="KAA0171241.1"/>
    <property type="molecule type" value="Genomic_DNA"/>
</dbReference>
<dbReference type="OrthoDB" id="26525at2759"/>
<dbReference type="EMBL" id="VLTM01000085">
    <property type="protein sequence ID" value="KAA0156113.1"/>
    <property type="molecule type" value="Genomic_DNA"/>
</dbReference>
<evidence type="ECO:0000313" key="4">
    <source>
        <dbReference type="EMBL" id="KAA0151377.1"/>
    </source>
</evidence>
<evidence type="ECO:0000313" key="9">
    <source>
        <dbReference type="Proteomes" id="UP000323011"/>
    </source>
</evidence>
<feature type="domain" description="EF-hand" evidence="3">
    <location>
        <begin position="227"/>
        <end position="256"/>
    </location>
</feature>
<proteinExistence type="predicted"/>
<dbReference type="InterPro" id="IPR018247">
    <property type="entry name" value="EF_Hand_1_Ca_BS"/>
</dbReference>
<accession>A0A5A8E5K0</accession>
<name>A0A5A8E5K0_CAFRO</name>
<evidence type="ECO:0000313" key="8">
    <source>
        <dbReference type="Proteomes" id="UP000322899"/>
    </source>
</evidence>